<feature type="compositionally biased region" description="Polar residues" evidence="1">
    <location>
        <begin position="947"/>
        <end position="957"/>
    </location>
</feature>
<dbReference type="AlphaFoldDB" id="A0A0S4JCK8"/>
<dbReference type="VEuPathDB" id="TriTrypDB:BSAL_12390"/>
<feature type="region of interest" description="Disordered" evidence="1">
    <location>
        <begin position="947"/>
        <end position="998"/>
    </location>
</feature>
<gene>
    <name evidence="2" type="ORF">BSAL_12390</name>
</gene>
<keyword evidence="3" id="KW-1185">Reference proteome</keyword>
<evidence type="ECO:0000313" key="3">
    <source>
        <dbReference type="Proteomes" id="UP000051952"/>
    </source>
</evidence>
<feature type="compositionally biased region" description="Polar residues" evidence="1">
    <location>
        <begin position="434"/>
        <end position="450"/>
    </location>
</feature>
<name>A0A0S4JCK8_BODSA</name>
<accession>A0A0S4JCK8</accession>
<organism evidence="2 3">
    <name type="scientific">Bodo saltans</name>
    <name type="common">Flagellated protozoan</name>
    <dbReference type="NCBI Taxonomy" id="75058"/>
    <lineage>
        <taxon>Eukaryota</taxon>
        <taxon>Discoba</taxon>
        <taxon>Euglenozoa</taxon>
        <taxon>Kinetoplastea</taxon>
        <taxon>Metakinetoplastina</taxon>
        <taxon>Eubodonida</taxon>
        <taxon>Bodonidae</taxon>
        <taxon>Bodo</taxon>
    </lineage>
</organism>
<feature type="compositionally biased region" description="Gly residues" evidence="1">
    <location>
        <begin position="400"/>
        <end position="409"/>
    </location>
</feature>
<dbReference type="EMBL" id="CYKH01001593">
    <property type="protein sequence ID" value="CUG87862.1"/>
    <property type="molecule type" value="Genomic_DNA"/>
</dbReference>
<evidence type="ECO:0000313" key="2">
    <source>
        <dbReference type="EMBL" id="CUG87862.1"/>
    </source>
</evidence>
<feature type="region of interest" description="Disordered" evidence="1">
    <location>
        <begin position="368"/>
        <end position="450"/>
    </location>
</feature>
<feature type="compositionally biased region" description="Polar residues" evidence="1">
    <location>
        <begin position="984"/>
        <end position="998"/>
    </location>
</feature>
<protein>
    <submittedName>
        <fullName evidence="2">Uncharacterized protein</fullName>
    </submittedName>
</protein>
<evidence type="ECO:0000256" key="1">
    <source>
        <dbReference type="SAM" id="MobiDB-lite"/>
    </source>
</evidence>
<dbReference type="Proteomes" id="UP000051952">
    <property type="component" value="Unassembled WGS sequence"/>
</dbReference>
<reference evidence="3" key="1">
    <citation type="submission" date="2015-09" db="EMBL/GenBank/DDBJ databases">
        <authorList>
            <consortium name="Pathogen Informatics"/>
        </authorList>
    </citation>
    <scope>NUCLEOTIDE SEQUENCE [LARGE SCALE GENOMIC DNA]</scope>
    <source>
        <strain evidence="3">Lake Konstanz</strain>
    </source>
</reference>
<feature type="region of interest" description="Disordered" evidence="1">
    <location>
        <begin position="516"/>
        <end position="555"/>
    </location>
</feature>
<proteinExistence type="predicted"/>
<sequence>MSGRGSFSLRRTSSNADKAIVAAMQQRKDLRQPSVTAMMELVGEDPNLMEFSISQKEEETIESKLRSTLPENTRDGTQLAHHFNQHFKPLLQIRDSLDYDADAADPVLGGNIPVIMDVLLSSLRQLKTAPQIRILSALKRFYRAVSTMSRLIRRRNSQRHDMLLNVVNWWETQESQFRHRLESDMQSPLFRFHNEVIKIIEMKQSLTIPAEVKFGIVKLLYFRQRMSSAKKWHMWLEKVKTTLKLMNAYKRGAERNSSGRYPEPTESKIRALRRTYFEICDKCPQETSFDPHNITYDRLMDVRNELARVKSSENRSRLLEDFHRALKATKERRKATFDNMEARREDDYKKRAAERRVQQIAFEEVQRQRQEVMMSSSHKSKSRRSSSVVTMRLDDEEEGGGLFHPGGRSGAVEYLDASGNGSDGGSPRPRHGSATISPRTSRAASSVSYHNSRTASLSGVSSEHTTPKAGVVVSFLDDAPQLPAAARKVSVTHSGTFAAFVSGGGGGTPLDEGFEASGSWGSGGGGQLRRASSLSKIPSMRRLSEGSPLSRRASESSPVLRMVDLESELEANPLAFLEKFGTAQYEQTLRDRERKLREELAASGLDEERQCVQALIMRRNLTPTPALEPFFLSHNSSSLQAIPDPGAVTTVPAAPPPTAKLGATPLPLNVNDVSVLSLTSEGSGIAADDDDGPGVLFKKRAEDDSMRVHMPTSSCVRLRQYPNIVRKEFDEDKEIGSCGLPGPRSNSSFSMVRLKRVPEGTLMTKSRDALNNNTSAPSHLIAITPVVGMLSETSLFRKATPNLIAQVNPWTTKPAAVGGPMTLRQATLEYALSPNVVARKETQRDKLLDRQQPSRLAAPLTPYQSAQEMVKEGHVVLTGEDRDPVHHLLRSKVVNSTVAREQVRRERDHTMWISPPLVGGGEVKKQQHQRAGASLTLPAHHTLSSQAGTALVQQSATAAGPRASGPRAELRRQQPASFLGGASSPATRQASSSANASYKQKLQEILLATGSL</sequence>